<gene>
    <name evidence="7" type="ORF">EH55_12020</name>
</gene>
<dbReference type="Gene3D" id="1.20.58.340">
    <property type="entry name" value="Magnesium transport protein CorA, transmembrane region"/>
    <property type="match status" value="2"/>
</dbReference>
<dbReference type="PANTHER" id="PTHR47891:SF2">
    <property type="entry name" value="MAGNESIUM AND COBALT TRANSPORTER"/>
    <property type="match status" value="1"/>
</dbReference>
<dbReference type="AlphaFoldDB" id="A0A073ILG1"/>
<evidence type="ECO:0000256" key="4">
    <source>
        <dbReference type="ARBA" id="ARBA00022989"/>
    </source>
</evidence>
<dbReference type="InterPro" id="IPR002523">
    <property type="entry name" value="MgTranspt_CorA/ZnTranspt_ZntB"/>
</dbReference>
<comment type="subcellular location">
    <subcellularLocation>
        <location evidence="1">Membrane</location>
        <topology evidence="1">Multi-pass membrane protein</topology>
    </subcellularLocation>
</comment>
<dbReference type="STRING" id="2754.EH55_12020"/>
<dbReference type="SUPFAM" id="SSF143865">
    <property type="entry name" value="CorA soluble domain-like"/>
    <property type="match status" value="1"/>
</dbReference>
<dbReference type="PATRIC" id="fig|2754.20.peg.2660"/>
<evidence type="ECO:0000256" key="5">
    <source>
        <dbReference type="ARBA" id="ARBA00023136"/>
    </source>
</evidence>
<protein>
    <submittedName>
        <fullName evidence="7">Magnesium transporter</fullName>
    </submittedName>
</protein>
<dbReference type="InterPro" id="IPR045863">
    <property type="entry name" value="CorA_TM1_TM2"/>
</dbReference>
<comment type="similarity">
    <text evidence="2">Belongs to the CorA metal ion transporter (MIT) (TC 1.A.35) family.</text>
</comment>
<evidence type="ECO:0000256" key="1">
    <source>
        <dbReference type="ARBA" id="ARBA00004141"/>
    </source>
</evidence>
<dbReference type="CDD" id="cd12827">
    <property type="entry name" value="EcCorA_ZntB-like_u2"/>
    <property type="match status" value="1"/>
</dbReference>
<feature type="transmembrane region" description="Helical" evidence="6">
    <location>
        <begin position="292"/>
        <end position="313"/>
    </location>
</feature>
<dbReference type="GO" id="GO:0046873">
    <property type="term" value="F:metal ion transmembrane transporter activity"/>
    <property type="evidence" value="ECO:0007669"/>
    <property type="project" value="InterPro"/>
</dbReference>
<dbReference type="RefSeq" id="WP_037978668.1">
    <property type="nucleotide sequence ID" value="NZ_CALIAO010000030.1"/>
</dbReference>
<name>A0A073ILG1_9BACT</name>
<feature type="transmembrane region" description="Helical" evidence="6">
    <location>
        <begin position="261"/>
        <end position="280"/>
    </location>
</feature>
<dbReference type="InterPro" id="IPR047199">
    <property type="entry name" value="CorA-like"/>
</dbReference>
<organism evidence="7 8">
    <name type="scientific">Synergistes jonesii</name>
    <dbReference type="NCBI Taxonomy" id="2754"/>
    <lineage>
        <taxon>Bacteria</taxon>
        <taxon>Thermotogati</taxon>
        <taxon>Synergistota</taxon>
        <taxon>Synergistia</taxon>
        <taxon>Synergistales</taxon>
        <taxon>Synergistaceae</taxon>
        <taxon>Synergistes</taxon>
    </lineage>
</organism>
<dbReference type="OrthoDB" id="9803416at2"/>
<dbReference type="PANTHER" id="PTHR47891">
    <property type="entry name" value="TRANSPORTER-RELATED"/>
    <property type="match status" value="1"/>
</dbReference>
<keyword evidence="8" id="KW-1185">Reference proteome</keyword>
<dbReference type="EMBL" id="JMKI01000057">
    <property type="protein sequence ID" value="KEJ91153.1"/>
    <property type="molecule type" value="Genomic_DNA"/>
</dbReference>
<evidence type="ECO:0000313" key="8">
    <source>
        <dbReference type="Proteomes" id="UP000027665"/>
    </source>
</evidence>
<sequence length="318" mass="36922">MLKITKTTETHLIELSPERIEAGAWINLVRPTADELSEAERMTGAPQDFIRSAMDPEESSRIEIEENHILVLINVPIDHESHDYEYDTIPLGIIITPDYFVTICQEYNDVIQNFSEARFRYFCTFKRTRLLFQILYRSAMLFLKDLRQMTRRSDQIEQDLRQSMKNEELFQLLDLQKGLTYYSMSLRSNKVVVERLLRLCSNPQVSHIIKFREEDDDLLDDVRVEYDQAIEMAQIQTDVLAGMMDAFASVISNNLNIVMKFLASITIVLAIPTMVASFFGMNVPVPWTAHPMGFTIVCFIALIMTIAATWVLWKKRLF</sequence>
<evidence type="ECO:0000256" key="2">
    <source>
        <dbReference type="ARBA" id="ARBA00009765"/>
    </source>
</evidence>
<dbReference type="eggNOG" id="COG0598">
    <property type="taxonomic scope" value="Bacteria"/>
</dbReference>
<dbReference type="SUPFAM" id="SSF144083">
    <property type="entry name" value="Magnesium transport protein CorA, transmembrane region"/>
    <property type="match status" value="1"/>
</dbReference>
<dbReference type="Gene3D" id="3.30.460.20">
    <property type="entry name" value="CorA soluble domain-like"/>
    <property type="match status" value="1"/>
</dbReference>
<evidence type="ECO:0000256" key="3">
    <source>
        <dbReference type="ARBA" id="ARBA00022692"/>
    </source>
</evidence>
<comment type="caution">
    <text evidence="7">The sequence shown here is derived from an EMBL/GenBank/DDBJ whole genome shotgun (WGS) entry which is preliminary data.</text>
</comment>
<keyword evidence="5 6" id="KW-0472">Membrane</keyword>
<evidence type="ECO:0000313" key="7">
    <source>
        <dbReference type="EMBL" id="KEJ91153.1"/>
    </source>
</evidence>
<dbReference type="Proteomes" id="UP000027665">
    <property type="component" value="Unassembled WGS sequence"/>
</dbReference>
<proteinExistence type="inferred from homology"/>
<accession>A0A073ILG1</accession>
<dbReference type="InterPro" id="IPR045861">
    <property type="entry name" value="CorA_cytoplasmic_dom"/>
</dbReference>
<dbReference type="GO" id="GO:0016020">
    <property type="term" value="C:membrane"/>
    <property type="evidence" value="ECO:0007669"/>
    <property type="project" value="UniProtKB-SubCell"/>
</dbReference>
<dbReference type="GeneID" id="90984695"/>
<keyword evidence="3 6" id="KW-0812">Transmembrane</keyword>
<evidence type="ECO:0000256" key="6">
    <source>
        <dbReference type="SAM" id="Phobius"/>
    </source>
</evidence>
<reference evidence="7 8" key="1">
    <citation type="submission" date="2014-04" db="EMBL/GenBank/DDBJ databases">
        <title>Draft Genome Sequence of Synergistes jonesii.</title>
        <authorList>
            <person name="Coil D.A."/>
            <person name="Eisen J.A."/>
            <person name="Holland-Moritz H.E."/>
        </authorList>
    </citation>
    <scope>NUCLEOTIDE SEQUENCE [LARGE SCALE GENOMIC DNA]</scope>
    <source>
        <strain evidence="7 8">78-1</strain>
    </source>
</reference>
<keyword evidence="4 6" id="KW-1133">Transmembrane helix</keyword>
<dbReference type="Pfam" id="PF01544">
    <property type="entry name" value="CorA"/>
    <property type="match status" value="1"/>
</dbReference>